<dbReference type="InterPro" id="IPR036188">
    <property type="entry name" value="FAD/NAD-bd_sf"/>
</dbReference>
<evidence type="ECO:0000313" key="6">
    <source>
        <dbReference type="EMBL" id="MDR8019500.1"/>
    </source>
</evidence>
<dbReference type="PANTHER" id="PTHR11552">
    <property type="entry name" value="GLUCOSE-METHANOL-CHOLINE GMC OXIDOREDUCTASE"/>
    <property type="match status" value="1"/>
</dbReference>
<dbReference type="PIRSF" id="PIRSF000137">
    <property type="entry name" value="Alcohol_oxidase"/>
    <property type="match status" value="1"/>
</dbReference>
<evidence type="ECO:0000259" key="5">
    <source>
        <dbReference type="PROSITE" id="PS00624"/>
    </source>
</evidence>
<dbReference type="Pfam" id="PF00732">
    <property type="entry name" value="GMC_oxred_N"/>
    <property type="match status" value="1"/>
</dbReference>
<gene>
    <name evidence="6" type="ORF">RIL96_07975</name>
</gene>
<feature type="domain" description="Glucose-methanol-choline oxidoreductase N-terminal" evidence="5">
    <location>
        <begin position="256"/>
        <end position="270"/>
    </location>
</feature>
<protein>
    <submittedName>
        <fullName evidence="6">GMC family oxidoreductase</fullName>
    </submittedName>
</protein>
<dbReference type="InterPro" id="IPR007867">
    <property type="entry name" value="GMC_OxRtase_C"/>
</dbReference>
<dbReference type="Pfam" id="PF05199">
    <property type="entry name" value="GMC_oxred_C"/>
    <property type="match status" value="1"/>
</dbReference>
<keyword evidence="3" id="KW-0285">Flavoprotein</keyword>
<proteinExistence type="inferred from homology"/>
<dbReference type="Gene3D" id="3.30.560.10">
    <property type="entry name" value="Glucose Oxidase, domain 3"/>
    <property type="match status" value="1"/>
</dbReference>
<evidence type="ECO:0000313" key="7">
    <source>
        <dbReference type="Proteomes" id="UP001251870"/>
    </source>
</evidence>
<sequence>MTAQRPETAETIIIGAGSAECVIARRLVDAGRPVTLIEAGSDDANPHIDHLSTLGMLWHSDQDWDYYTTPQPGAAGRRIHLPRGRVMGGSHALNAGIWVRGDRWDYDTWSHELGCEGWSWEEVLPVFRKIENYDGGASGTRGGEGPLDVVVDFPRNPLMEDLVEACRETGLPLNPDYNSGTVDGVSRMQLTIRDGHRFNTWRAYLKPIVGDPRLSILTDVQVRRILFEGRRAVGVEVEGADGVRELSAERVVLAAGALNSPEILLRSGVGPGEELREVGIEPVHDLPGVGRNLHDHLLSPVVYTTEGAPVPAGEVTVAEVHFFDRSDPGLPAPDTQPIFFSVPMYAENAQPPQEPVAENGFTLQGGLVRPHSRGQVRLTGPAPDDPIGIDLGALQDQRDVDALVASVRQCRAIGRAEALSAWAPRELYPGPDVADEDLEDYVRGSVVTYHHQVGTCRMGRDEEAVVDPSTFAVYGTDGLFVADASIIPQVPTGNTNAPSVMIGERAASALVDSP</sequence>
<dbReference type="SUPFAM" id="SSF51905">
    <property type="entry name" value="FAD/NAD(P)-binding domain"/>
    <property type="match status" value="1"/>
</dbReference>
<evidence type="ECO:0000256" key="4">
    <source>
        <dbReference type="ARBA" id="ARBA00022827"/>
    </source>
</evidence>
<comment type="similarity">
    <text evidence="2">Belongs to the GMC oxidoreductase family.</text>
</comment>
<evidence type="ECO:0000256" key="1">
    <source>
        <dbReference type="ARBA" id="ARBA00001974"/>
    </source>
</evidence>
<keyword evidence="4" id="KW-0274">FAD</keyword>
<dbReference type="EMBL" id="JAVKGR010000008">
    <property type="protein sequence ID" value="MDR8019500.1"/>
    <property type="molecule type" value="Genomic_DNA"/>
</dbReference>
<comment type="cofactor">
    <cofactor evidence="1">
        <name>FAD</name>
        <dbReference type="ChEBI" id="CHEBI:57692"/>
    </cofactor>
</comment>
<name>A0ABU2DT08_9MICC</name>
<keyword evidence="7" id="KW-1185">Reference proteome</keyword>
<dbReference type="RefSeq" id="WP_310548490.1">
    <property type="nucleotide sequence ID" value="NZ_JAVKGR010000008.1"/>
</dbReference>
<dbReference type="InterPro" id="IPR012132">
    <property type="entry name" value="GMC_OxRdtase"/>
</dbReference>
<reference evidence="6 7" key="1">
    <citation type="submission" date="2023-09" db="EMBL/GenBank/DDBJ databases">
        <title>Description of three actinobacteria isolated from air of manufacturing shop in a pharmaceutical factory.</title>
        <authorList>
            <person name="Zhang D.-F."/>
        </authorList>
    </citation>
    <scope>NUCLEOTIDE SEQUENCE [LARGE SCALE GENOMIC DNA]</scope>
    <source>
        <strain evidence="6 7">LY-0111</strain>
    </source>
</reference>
<dbReference type="Proteomes" id="UP001251870">
    <property type="component" value="Unassembled WGS sequence"/>
</dbReference>
<organism evidence="6 7">
    <name type="scientific">Nesterenkonia aerolata</name>
    <dbReference type="NCBI Taxonomy" id="3074079"/>
    <lineage>
        <taxon>Bacteria</taxon>
        <taxon>Bacillati</taxon>
        <taxon>Actinomycetota</taxon>
        <taxon>Actinomycetes</taxon>
        <taxon>Micrococcales</taxon>
        <taxon>Micrococcaceae</taxon>
        <taxon>Nesterenkonia</taxon>
    </lineage>
</organism>
<comment type="caution">
    <text evidence="6">The sequence shown here is derived from an EMBL/GenBank/DDBJ whole genome shotgun (WGS) entry which is preliminary data.</text>
</comment>
<dbReference type="PROSITE" id="PS00624">
    <property type="entry name" value="GMC_OXRED_2"/>
    <property type="match status" value="1"/>
</dbReference>
<accession>A0ABU2DT08</accession>
<dbReference type="Gene3D" id="3.50.50.60">
    <property type="entry name" value="FAD/NAD(P)-binding domain"/>
    <property type="match status" value="1"/>
</dbReference>
<evidence type="ECO:0000256" key="3">
    <source>
        <dbReference type="ARBA" id="ARBA00022630"/>
    </source>
</evidence>
<evidence type="ECO:0000256" key="2">
    <source>
        <dbReference type="ARBA" id="ARBA00010790"/>
    </source>
</evidence>
<dbReference type="InterPro" id="IPR000172">
    <property type="entry name" value="GMC_OxRdtase_N"/>
</dbReference>
<dbReference type="SUPFAM" id="SSF54373">
    <property type="entry name" value="FAD-linked reductases, C-terminal domain"/>
    <property type="match status" value="1"/>
</dbReference>
<dbReference type="PANTHER" id="PTHR11552:SF147">
    <property type="entry name" value="CHOLINE DEHYDROGENASE, MITOCHONDRIAL"/>
    <property type="match status" value="1"/>
</dbReference>